<reference evidence="2" key="1">
    <citation type="journal article" date="2020" name="bioRxiv">
        <title>Comparative genomics of Chlamydomonas.</title>
        <authorList>
            <person name="Craig R.J."/>
            <person name="Hasan A.R."/>
            <person name="Ness R.W."/>
            <person name="Keightley P.D."/>
        </authorList>
    </citation>
    <scope>NUCLEOTIDE SEQUENCE</scope>
    <source>
        <strain evidence="2">CCAP 11/70</strain>
    </source>
</reference>
<feature type="compositionally biased region" description="Low complexity" evidence="1">
    <location>
        <begin position="412"/>
        <end position="424"/>
    </location>
</feature>
<evidence type="ECO:0000313" key="2">
    <source>
        <dbReference type="EMBL" id="KAG2483257.1"/>
    </source>
</evidence>
<dbReference type="Proteomes" id="UP000612055">
    <property type="component" value="Unassembled WGS sequence"/>
</dbReference>
<dbReference type="AlphaFoldDB" id="A0A835XEW6"/>
<feature type="region of interest" description="Disordered" evidence="1">
    <location>
        <begin position="411"/>
        <end position="439"/>
    </location>
</feature>
<gene>
    <name evidence="2" type="ORF">HYH03_017855</name>
</gene>
<proteinExistence type="predicted"/>
<feature type="region of interest" description="Disordered" evidence="1">
    <location>
        <begin position="234"/>
        <end position="267"/>
    </location>
</feature>
<feature type="compositionally biased region" description="Gly residues" evidence="1">
    <location>
        <begin position="425"/>
        <end position="435"/>
    </location>
</feature>
<dbReference type="EMBL" id="JAEHOE010000183">
    <property type="protein sequence ID" value="KAG2483257.1"/>
    <property type="molecule type" value="Genomic_DNA"/>
</dbReference>
<evidence type="ECO:0000313" key="3">
    <source>
        <dbReference type="Proteomes" id="UP000612055"/>
    </source>
</evidence>
<protein>
    <submittedName>
        <fullName evidence="2">Uncharacterized protein</fullName>
    </submittedName>
</protein>
<comment type="caution">
    <text evidence="2">The sequence shown here is derived from an EMBL/GenBank/DDBJ whole genome shotgun (WGS) entry which is preliminary data.</text>
</comment>
<feature type="compositionally biased region" description="Gly residues" evidence="1">
    <location>
        <begin position="238"/>
        <end position="259"/>
    </location>
</feature>
<keyword evidence="3" id="KW-1185">Reference proteome</keyword>
<sequence length="471" mass="48411">MISYALSLLPSLASLTLNNTGYVPLIPDCVAGRLTHFCVSAEGAPESRPRTELLAPALSRMTALKGLELAVPGAAGFRPPEALQLLDAAPLASLQTLKLGPVGRVEIFCSFANGLLDTVELYNETSYEVPYRDISAVLGTAVLPSRAMGPRLRLLRLCEVEADYVPPTSDPATELYARCDEVQVVAMLARAQTHVLSLLRLLGLPEKLVCQVAMDGDYGIVNLMKELGVGSASEAEMGDGGPGCSSAGSGGGGAGGGRSGPSKPPLVVLTPEQVAGRAVGRMVGRSSEESDTDFVVLRGPLLRGLVDIPRALHCWLERVAAEAGAVMRGAHIISSYRPLPSASAVVVGCTCSAAAKAVAAAARRMGHRHAACGGGGGSGQAMVEAVHSELTWRDAILQVLQALWDGEEESEGAGAAGSAGAEAGAAGGGGSGGDDSGGDAIELQRVRRLLETWQGLLLVPQQKSLGQLPGS</sequence>
<accession>A0A835XEW6</accession>
<name>A0A835XEW6_9CHLO</name>
<evidence type="ECO:0000256" key="1">
    <source>
        <dbReference type="SAM" id="MobiDB-lite"/>
    </source>
</evidence>
<organism evidence="2 3">
    <name type="scientific">Edaphochlamys debaryana</name>
    <dbReference type="NCBI Taxonomy" id="47281"/>
    <lineage>
        <taxon>Eukaryota</taxon>
        <taxon>Viridiplantae</taxon>
        <taxon>Chlorophyta</taxon>
        <taxon>core chlorophytes</taxon>
        <taxon>Chlorophyceae</taxon>
        <taxon>CS clade</taxon>
        <taxon>Chlamydomonadales</taxon>
        <taxon>Chlamydomonadales incertae sedis</taxon>
        <taxon>Edaphochlamys</taxon>
    </lineage>
</organism>